<evidence type="ECO:0000313" key="2">
    <source>
        <dbReference type="EMBL" id="PTB80635.1"/>
    </source>
</evidence>
<proteinExistence type="predicted"/>
<dbReference type="AlphaFoldDB" id="A0A2T4CGD8"/>
<sequence length="99" mass="11750">MLEKKKKTEAKEKRRIRRYEGKNGEDRIRKTRREGHNEGKVRWAGSWPWHRAKRRSDLHQLSLRKLWWGSSATAGYSYKSQSGALRAWTSESDNVHSIN</sequence>
<protein>
    <submittedName>
        <fullName evidence="2">Uncharacterized protein</fullName>
    </submittedName>
</protein>
<name>A0A2T4CGD8_TRILO</name>
<keyword evidence="3" id="KW-1185">Reference proteome</keyword>
<evidence type="ECO:0000256" key="1">
    <source>
        <dbReference type="SAM" id="MobiDB-lite"/>
    </source>
</evidence>
<feature type="compositionally biased region" description="Basic residues" evidence="1">
    <location>
        <begin position="1"/>
        <end position="17"/>
    </location>
</feature>
<dbReference type="Proteomes" id="UP000240760">
    <property type="component" value="Unassembled WGS sequence"/>
</dbReference>
<accession>A0A2T4CGD8</accession>
<feature type="region of interest" description="Disordered" evidence="1">
    <location>
        <begin position="1"/>
        <end position="39"/>
    </location>
</feature>
<feature type="compositionally biased region" description="Basic and acidic residues" evidence="1">
    <location>
        <begin position="18"/>
        <end position="39"/>
    </location>
</feature>
<organism evidence="2 3">
    <name type="scientific">Trichoderma longibrachiatum ATCC 18648</name>
    <dbReference type="NCBI Taxonomy" id="983965"/>
    <lineage>
        <taxon>Eukaryota</taxon>
        <taxon>Fungi</taxon>
        <taxon>Dikarya</taxon>
        <taxon>Ascomycota</taxon>
        <taxon>Pezizomycotina</taxon>
        <taxon>Sordariomycetes</taxon>
        <taxon>Hypocreomycetidae</taxon>
        <taxon>Hypocreales</taxon>
        <taxon>Hypocreaceae</taxon>
        <taxon>Trichoderma</taxon>
    </lineage>
</organism>
<gene>
    <name evidence="2" type="ORF">M440DRAFT_1398014</name>
</gene>
<evidence type="ECO:0000313" key="3">
    <source>
        <dbReference type="Proteomes" id="UP000240760"/>
    </source>
</evidence>
<dbReference type="EMBL" id="KZ679127">
    <property type="protein sequence ID" value="PTB80635.1"/>
    <property type="molecule type" value="Genomic_DNA"/>
</dbReference>
<reference evidence="2 3" key="1">
    <citation type="submission" date="2016-07" db="EMBL/GenBank/DDBJ databases">
        <title>Multiple horizontal gene transfer events from other fungi enriched the ability of initially mycotrophic Trichoderma (Ascomycota) to feed on dead plant biomass.</title>
        <authorList>
            <consortium name="DOE Joint Genome Institute"/>
            <person name="Aerts A."/>
            <person name="Atanasova L."/>
            <person name="Chenthamara K."/>
            <person name="Zhang J."/>
            <person name="Grujic M."/>
            <person name="Henrissat B."/>
            <person name="Kuo A."/>
            <person name="Salamov A."/>
            <person name="Lipzen A."/>
            <person name="Labutti K."/>
            <person name="Barry K."/>
            <person name="Miao Y."/>
            <person name="Rahimi M.J."/>
            <person name="Shen Q."/>
            <person name="Grigoriev I.V."/>
            <person name="Kubicek C.P."/>
            <person name="Druzhinina I.S."/>
        </authorList>
    </citation>
    <scope>NUCLEOTIDE SEQUENCE [LARGE SCALE GENOMIC DNA]</scope>
    <source>
        <strain evidence="2 3">ATCC 18648</strain>
    </source>
</reference>